<gene>
    <name evidence="1" type="ORF">DPMN_030612</name>
</gene>
<reference evidence="1" key="2">
    <citation type="submission" date="2020-11" db="EMBL/GenBank/DDBJ databases">
        <authorList>
            <person name="McCartney M.A."/>
            <person name="Auch B."/>
            <person name="Kono T."/>
            <person name="Mallez S."/>
            <person name="Becker A."/>
            <person name="Gohl D.M."/>
            <person name="Silverstein K.A.T."/>
            <person name="Koren S."/>
            <person name="Bechman K.B."/>
            <person name="Herman A."/>
            <person name="Abrahante J.E."/>
            <person name="Garbe J."/>
        </authorList>
    </citation>
    <scope>NUCLEOTIDE SEQUENCE</scope>
    <source>
        <strain evidence="1">Duluth1</strain>
        <tissue evidence="1">Whole animal</tissue>
    </source>
</reference>
<accession>A0A9D4M0P8</accession>
<reference evidence="1" key="1">
    <citation type="journal article" date="2019" name="bioRxiv">
        <title>The Genome of the Zebra Mussel, Dreissena polymorpha: A Resource for Invasive Species Research.</title>
        <authorList>
            <person name="McCartney M.A."/>
            <person name="Auch B."/>
            <person name="Kono T."/>
            <person name="Mallez S."/>
            <person name="Zhang Y."/>
            <person name="Obille A."/>
            <person name="Becker A."/>
            <person name="Abrahante J.E."/>
            <person name="Garbe J."/>
            <person name="Badalamenti J.P."/>
            <person name="Herman A."/>
            <person name="Mangelson H."/>
            <person name="Liachko I."/>
            <person name="Sullivan S."/>
            <person name="Sone E.D."/>
            <person name="Koren S."/>
            <person name="Silverstein K.A.T."/>
            <person name="Beckman K.B."/>
            <person name="Gohl D.M."/>
        </authorList>
    </citation>
    <scope>NUCLEOTIDE SEQUENCE</scope>
    <source>
        <strain evidence="1">Duluth1</strain>
        <tissue evidence="1">Whole animal</tissue>
    </source>
</reference>
<name>A0A9D4M0P8_DREPO</name>
<sequence>MEEIQYTLSSIGQRQLDVAILLETIVSGVDSNCTVYFVLSNLEKEPLELVVSVFAGPYPGNVDWGGPNGEGAGGDAPPE</sequence>
<evidence type="ECO:0000313" key="1">
    <source>
        <dbReference type="EMBL" id="KAH3867484.1"/>
    </source>
</evidence>
<keyword evidence="2" id="KW-1185">Reference proteome</keyword>
<proteinExistence type="predicted"/>
<protein>
    <submittedName>
        <fullName evidence="1">Uncharacterized protein</fullName>
    </submittedName>
</protein>
<comment type="caution">
    <text evidence="1">The sequence shown here is derived from an EMBL/GenBank/DDBJ whole genome shotgun (WGS) entry which is preliminary data.</text>
</comment>
<organism evidence="1 2">
    <name type="scientific">Dreissena polymorpha</name>
    <name type="common">Zebra mussel</name>
    <name type="synonym">Mytilus polymorpha</name>
    <dbReference type="NCBI Taxonomy" id="45954"/>
    <lineage>
        <taxon>Eukaryota</taxon>
        <taxon>Metazoa</taxon>
        <taxon>Spiralia</taxon>
        <taxon>Lophotrochozoa</taxon>
        <taxon>Mollusca</taxon>
        <taxon>Bivalvia</taxon>
        <taxon>Autobranchia</taxon>
        <taxon>Heteroconchia</taxon>
        <taxon>Euheterodonta</taxon>
        <taxon>Imparidentia</taxon>
        <taxon>Neoheterodontei</taxon>
        <taxon>Myida</taxon>
        <taxon>Dreissenoidea</taxon>
        <taxon>Dreissenidae</taxon>
        <taxon>Dreissena</taxon>
    </lineage>
</organism>
<dbReference type="AlphaFoldDB" id="A0A9D4M0P8"/>
<dbReference type="Proteomes" id="UP000828390">
    <property type="component" value="Unassembled WGS sequence"/>
</dbReference>
<evidence type="ECO:0000313" key="2">
    <source>
        <dbReference type="Proteomes" id="UP000828390"/>
    </source>
</evidence>
<dbReference type="EMBL" id="JAIWYP010000002">
    <property type="protein sequence ID" value="KAH3867484.1"/>
    <property type="molecule type" value="Genomic_DNA"/>
</dbReference>